<accession>A0A9W6KHK6</accession>
<dbReference type="Proteomes" id="UP001143480">
    <property type="component" value="Unassembled WGS sequence"/>
</dbReference>
<dbReference type="InterPro" id="IPR042099">
    <property type="entry name" value="ANL_N_sf"/>
</dbReference>
<dbReference type="GO" id="GO:0006631">
    <property type="term" value="P:fatty acid metabolic process"/>
    <property type="evidence" value="ECO:0007669"/>
    <property type="project" value="TreeGrafter"/>
</dbReference>
<dbReference type="PANTHER" id="PTHR43201">
    <property type="entry name" value="ACYL-COA SYNTHETASE"/>
    <property type="match status" value="1"/>
</dbReference>
<dbReference type="InterPro" id="IPR020845">
    <property type="entry name" value="AMP-binding_CS"/>
</dbReference>
<name>A0A9W6KHK6_9ACTN</name>
<dbReference type="Gene3D" id="3.30.300.30">
    <property type="match status" value="1"/>
</dbReference>
<evidence type="ECO:0000256" key="1">
    <source>
        <dbReference type="ARBA" id="ARBA00006432"/>
    </source>
</evidence>
<evidence type="ECO:0000313" key="7">
    <source>
        <dbReference type="Proteomes" id="UP001143480"/>
    </source>
</evidence>
<dbReference type="PANTHER" id="PTHR43201:SF5">
    <property type="entry name" value="MEDIUM-CHAIN ACYL-COA LIGASE ACSF2, MITOCHONDRIAL"/>
    <property type="match status" value="1"/>
</dbReference>
<dbReference type="SUPFAM" id="SSF56801">
    <property type="entry name" value="Acetyl-CoA synthetase-like"/>
    <property type="match status" value="1"/>
</dbReference>
<evidence type="ECO:0000259" key="5">
    <source>
        <dbReference type="Pfam" id="PF13193"/>
    </source>
</evidence>
<comment type="caution">
    <text evidence="6">The sequence shown here is derived from an EMBL/GenBank/DDBJ whole genome shotgun (WGS) entry which is preliminary data.</text>
</comment>
<evidence type="ECO:0000256" key="2">
    <source>
        <dbReference type="ARBA" id="ARBA00022598"/>
    </source>
</evidence>
<reference evidence="6" key="1">
    <citation type="journal article" date="2014" name="Int. J. Syst. Evol. Microbiol.">
        <title>Complete genome sequence of Corynebacterium casei LMG S-19264T (=DSM 44701T), isolated from a smear-ripened cheese.</title>
        <authorList>
            <consortium name="US DOE Joint Genome Institute (JGI-PGF)"/>
            <person name="Walter F."/>
            <person name="Albersmeier A."/>
            <person name="Kalinowski J."/>
            <person name="Ruckert C."/>
        </authorList>
    </citation>
    <scope>NUCLEOTIDE SEQUENCE</scope>
    <source>
        <strain evidence="6">VKM Ac-1321</strain>
    </source>
</reference>
<dbReference type="Gene3D" id="3.40.50.12780">
    <property type="entry name" value="N-terminal domain of ligase-like"/>
    <property type="match status" value="1"/>
</dbReference>
<proteinExistence type="inferred from homology"/>
<gene>
    <name evidence="6" type="ORF">GCM10017581_030940</name>
</gene>
<dbReference type="AlphaFoldDB" id="A0A9W6KHK6"/>
<dbReference type="EMBL" id="BSFP01000015">
    <property type="protein sequence ID" value="GLL01353.1"/>
    <property type="molecule type" value="Genomic_DNA"/>
</dbReference>
<dbReference type="GO" id="GO:0031956">
    <property type="term" value="F:medium-chain fatty acid-CoA ligase activity"/>
    <property type="evidence" value="ECO:0007669"/>
    <property type="project" value="TreeGrafter"/>
</dbReference>
<dbReference type="InterPro" id="IPR025110">
    <property type="entry name" value="AMP-bd_C"/>
</dbReference>
<evidence type="ECO:0000313" key="6">
    <source>
        <dbReference type="EMBL" id="GLL01353.1"/>
    </source>
</evidence>
<keyword evidence="2" id="KW-0436">Ligase</keyword>
<evidence type="ECO:0000256" key="3">
    <source>
        <dbReference type="SAM" id="MobiDB-lite"/>
    </source>
</evidence>
<dbReference type="InterPro" id="IPR000873">
    <property type="entry name" value="AMP-dep_synth/lig_dom"/>
</dbReference>
<feature type="domain" description="AMP-dependent synthetase/ligase" evidence="4">
    <location>
        <begin position="72"/>
        <end position="361"/>
    </location>
</feature>
<keyword evidence="7" id="KW-1185">Reference proteome</keyword>
<protein>
    <recommendedName>
        <fullName evidence="8">Acyl-CoA synthetase (AMP-forming)/AMP-acid ligase II</fullName>
    </recommendedName>
</protein>
<organism evidence="6 7">
    <name type="scientific">Dactylosporangium matsuzakiense</name>
    <dbReference type="NCBI Taxonomy" id="53360"/>
    <lineage>
        <taxon>Bacteria</taxon>
        <taxon>Bacillati</taxon>
        <taxon>Actinomycetota</taxon>
        <taxon>Actinomycetes</taxon>
        <taxon>Micromonosporales</taxon>
        <taxon>Micromonosporaceae</taxon>
        <taxon>Dactylosporangium</taxon>
    </lineage>
</organism>
<dbReference type="PROSITE" id="PS00455">
    <property type="entry name" value="AMP_BINDING"/>
    <property type="match status" value="1"/>
</dbReference>
<reference evidence="6" key="2">
    <citation type="submission" date="2023-01" db="EMBL/GenBank/DDBJ databases">
        <authorList>
            <person name="Sun Q."/>
            <person name="Evtushenko L."/>
        </authorList>
    </citation>
    <scope>NUCLEOTIDE SEQUENCE</scope>
    <source>
        <strain evidence="6">VKM Ac-1321</strain>
    </source>
</reference>
<evidence type="ECO:0000259" key="4">
    <source>
        <dbReference type="Pfam" id="PF00501"/>
    </source>
</evidence>
<dbReference type="Pfam" id="PF00501">
    <property type="entry name" value="AMP-binding"/>
    <property type="match status" value="1"/>
</dbReference>
<dbReference type="Pfam" id="PF13193">
    <property type="entry name" value="AMP-binding_C"/>
    <property type="match status" value="1"/>
</dbReference>
<feature type="region of interest" description="Disordered" evidence="3">
    <location>
        <begin position="1"/>
        <end position="42"/>
    </location>
</feature>
<sequence>MTAGPLSHTTLRRVCPRGPGAPRRPTANGGASGRRYTVPEQRSGKWGVTVTAPALDPSWVDDVLLAGGPGRDAPALVFAAPVTRAQLRRLVEQRQAVLAAAGIGRGGPGDSVAICLAPSLAFVVNLLACWRLGARAALLDHRLTPFEIDAALQRLAPQAVVSAKHATGGPLRGFQDVEERVATYPGRRADSAHALVQLSSGSTGPSKVIARTAANLVEELERYAAIGAGVPQPGERIVCLASMVHVLGLVGGLLYGLHAGAQVIVPARMTADGILAAVAAGPEPTTLLGVPFHIELLSSGPKPPPLPQLTGMTTGGELVRAAVHETFTDRFGVRLGNMYGMTEVGVIATDLLGEHRPALTPAPGLRVREEGGELLVSLAESPYLGLSDPTRWADGWLHTRDAGTVEPGTGRLRIQGRNDSQVSVGGLKVDLTEVEHTLAALPGVTSAVVTYDRAIEAYVMLRDDTTAEQVQAELATRLAAFKRPRVLKVVEQLPRTATGKLVRDRALLVAASVKEGNPEV</sequence>
<evidence type="ECO:0008006" key="8">
    <source>
        <dbReference type="Google" id="ProtNLM"/>
    </source>
</evidence>
<feature type="domain" description="AMP-binding enzyme C-terminal" evidence="5">
    <location>
        <begin position="433"/>
        <end position="500"/>
    </location>
</feature>
<comment type="similarity">
    <text evidence="1">Belongs to the ATP-dependent AMP-binding enzyme family.</text>
</comment>
<feature type="compositionally biased region" description="Low complexity" evidence="3">
    <location>
        <begin position="16"/>
        <end position="29"/>
    </location>
</feature>
<dbReference type="InterPro" id="IPR045851">
    <property type="entry name" value="AMP-bd_C_sf"/>
</dbReference>